<reference evidence="18 19" key="1">
    <citation type="journal article" date="2014" name="Genome Biol. Evol.">
        <title>Comparative genomics and transcriptomics analyses reveal divergent lifestyle features of nematode endoparasitic fungus Hirsutella minnesotensis.</title>
        <authorList>
            <person name="Lai Y."/>
            <person name="Liu K."/>
            <person name="Zhang X."/>
            <person name="Zhang X."/>
            <person name="Li K."/>
            <person name="Wang N."/>
            <person name="Shu C."/>
            <person name="Wu Y."/>
            <person name="Wang C."/>
            <person name="Bushley K.E."/>
            <person name="Xiang M."/>
            <person name="Liu X."/>
        </authorList>
    </citation>
    <scope>NUCLEOTIDE SEQUENCE [LARGE SCALE GENOMIC DNA]</scope>
    <source>
        <strain evidence="18 19">3608</strain>
    </source>
</reference>
<accession>A0A0F7ZXL4</accession>
<evidence type="ECO:0000256" key="1">
    <source>
        <dbReference type="ARBA" id="ARBA00022578"/>
    </source>
</evidence>
<dbReference type="GO" id="GO:0003723">
    <property type="term" value="F:RNA binding"/>
    <property type="evidence" value="ECO:0007669"/>
    <property type="project" value="UniProtKB-KW"/>
</dbReference>
<feature type="compositionally biased region" description="Basic and acidic residues" evidence="16">
    <location>
        <begin position="1596"/>
        <end position="1616"/>
    </location>
</feature>
<feature type="region of interest" description="Disordered" evidence="16">
    <location>
        <begin position="228"/>
        <end position="280"/>
    </location>
</feature>
<dbReference type="Pfam" id="PF25597">
    <property type="entry name" value="SH3_retrovirus"/>
    <property type="match status" value="1"/>
</dbReference>
<dbReference type="GO" id="GO:0032196">
    <property type="term" value="P:transposition"/>
    <property type="evidence" value="ECO:0007669"/>
    <property type="project" value="UniProtKB-KW"/>
</dbReference>
<evidence type="ECO:0000256" key="3">
    <source>
        <dbReference type="ARBA" id="ARBA00022722"/>
    </source>
</evidence>
<dbReference type="EMBL" id="KQ030599">
    <property type="protein sequence ID" value="KJZ70927.1"/>
    <property type="molecule type" value="Genomic_DNA"/>
</dbReference>
<protein>
    <recommendedName>
        <fullName evidence="17">Integrase catalytic domain-containing protein</fullName>
    </recommendedName>
</protein>
<feature type="region of interest" description="Disordered" evidence="16">
    <location>
        <begin position="41"/>
        <end position="72"/>
    </location>
</feature>
<feature type="compositionally biased region" description="Basic and acidic residues" evidence="16">
    <location>
        <begin position="1120"/>
        <end position="1140"/>
    </location>
</feature>
<feature type="compositionally biased region" description="Basic and acidic residues" evidence="16">
    <location>
        <begin position="1512"/>
        <end position="1532"/>
    </location>
</feature>
<dbReference type="GO" id="GO:0004519">
    <property type="term" value="F:endonuclease activity"/>
    <property type="evidence" value="ECO:0007669"/>
    <property type="project" value="UniProtKB-KW"/>
</dbReference>
<evidence type="ECO:0000256" key="16">
    <source>
        <dbReference type="SAM" id="MobiDB-lite"/>
    </source>
</evidence>
<keyword evidence="6" id="KW-0378">Hydrolase</keyword>
<evidence type="ECO:0000256" key="15">
    <source>
        <dbReference type="ARBA" id="ARBA00049244"/>
    </source>
</evidence>
<evidence type="ECO:0000256" key="9">
    <source>
        <dbReference type="ARBA" id="ARBA00022908"/>
    </source>
</evidence>
<feature type="compositionally biased region" description="Basic and acidic residues" evidence="16">
    <location>
        <begin position="1008"/>
        <end position="1028"/>
    </location>
</feature>
<dbReference type="GO" id="GO:0003964">
    <property type="term" value="F:RNA-directed DNA polymerase activity"/>
    <property type="evidence" value="ECO:0007669"/>
    <property type="project" value="UniProtKB-KW"/>
</dbReference>
<dbReference type="InterPro" id="IPR012337">
    <property type="entry name" value="RNaseH-like_sf"/>
</dbReference>
<evidence type="ECO:0000313" key="18">
    <source>
        <dbReference type="EMBL" id="KJZ70927.1"/>
    </source>
</evidence>
<keyword evidence="1" id="KW-0815">Transposition</keyword>
<dbReference type="GO" id="GO:0003677">
    <property type="term" value="F:DNA binding"/>
    <property type="evidence" value="ECO:0007669"/>
    <property type="project" value="UniProtKB-KW"/>
</dbReference>
<feature type="compositionally biased region" description="Basic and acidic residues" evidence="16">
    <location>
        <begin position="1484"/>
        <end position="1504"/>
    </location>
</feature>
<feature type="compositionally biased region" description="Basic and acidic residues" evidence="16">
    <location>
        <begin position="1400"/>
        <end position="1420"/>
    </location>
</feature>
<evidence type="ECO:0000256" key="7">
    <source>
        <dbReference type="ARBA" id="ARBA00022842"/>
    </source>
</evidence>
<name>A0A0F7ZXL4_9HYPO</name>
<sequence>MSSRGNKTILKGPEEWKVWENSFLGKAKGLRLDKWLQGEQELLEQPEYEDPEEPTVTRSRSQTATPQQGDPTSWQRFLLQQKRFDKQTTDIATLEDWVRESVSDSINVTCCPHDEDPKQWYERLKRHTKGKQADLLRNLQEKYCRFMEPSPTPPKSWNSWVDEWNTMITDGKAEGLAEATHKSIWFKDFIKSIRPHYSYWADTIQAIGKHDDDDYGPSDLNRAFKGFLSQNPQETTSRVKKGAFGPTFNGSSTSSNRDRNNERGHDKGRGPKRGRAATSNEEGAPICRLCGLTGHTLERCYSLHPDQAPSWWRGGRPATVEKNLQDPDLAQEVERLRGKKKSNFTTAEEGDFLWAGQDKVPILGYGEVDIRIRTPRQPRVLRLTDVAFCENFAANLVSYKELRKQGMWWDDDPSSPSCLRAADRSIVGLVDQHHGQFLLEYIPQDLTRRAFFARRNTFTSHTQRKPQRATAELWHRRLGHPGPRALEHLVNCSRGARIRGITTAECNDCGTAKAKEKIRREPREPADIRPGERIAIDFHDYEPDYKGYNSMMLLTDRASGFSWDYYLQDRRSETIVSTLNSAFKYLSYQLNFVIKAVECDNELTDRKHDVQRWLEGQQIRVEPSAPYTQSQNGGAERSGGVIKEKARAMTGKLPHQLWREICKAAVYLNNRTPKYRHKWRSPYEAVTGRKPGQEHLRAYGCKVFALTPDAREKRQRLKKLDPRAWIGYLVGYTSTNIYRVWVPSKAKVISTRDVIFDEDELFDGTYESLAESVKEANLEELAAALQRISLPEDDVVGPAAAPQPYDDEIFDLEDTDREGQQEALPEPKYTEARFELLPTPPPTPPAALLAAAIQSSLPLTQKAAAYHVRDPYESQGRDTLLGTRNGIEGREFPLPKQEERRRGREFPPSRQEDGIAGREFPLPKQEERRRGREFPPSRQEDGIAGREFPLPKQEERRRGREFPPSRQEDGIAGREFPLPKQEERRRGREFPPSRQEDGIAGREFPLPKQEERRRGREFPPSRQEDGIAGREFPLPKQEERRRGREFPPSRQEDGIAGREFPLPKQEERRRGREFPPSRQEDGIAGREFPLPKQEERRRGREFPPSRQEDGIAGREFPLPKQEERRRGREFPPSRQEDGIAGREFPLPKQEERRRGREFPPSRQEDGIAGREFPLPKQEERRRGREFPPSRQEDGIAGREFPLPKQEERRRGREFPPSRQEDGIAGREFPLPKQEERRRGREFPPSRQEDGIAGREFPLPKQEERRRGREFPPSRQEDGIAGREFPLPKQEERRRGREFPPSRQEDGIAGREFPLPKQEERRRGREFPPSRQEDGIAGREFPLPKQEERRRGREFPPSRQEDGIAGREFPLPKQEERRRGREFPPSRQEDGIAGREFPLPKQEERRRGREFPPSRQEDGIAGREFPLPKQEERRRGREFPPSRQEDGIAGREFPLPKQEERRRGREFPPSRQEDGIAGREFPLPKQEERRRGREFPPSRQEDGIAGREFPLPKQEERRRGREFPPSRQEDGIAGREFPLPKQEERRRGREFPPSRQEDGIAGREFPLPKQEERRRGREFPPSRQEDGIAGREFPLPKQEERRRGREFPPSRQEDGIAGREFPLPKQEERRRGREFPPSRQEDGIAGREFPLPKQEERRRGREFPPSRQEDGIAGREFPLPKQEERRISI</sequence>
<organism evidence="18 19">
    <name type="scientific">Hirsutella minnesotensis 3608</name>
    <dbReference type="NCBI Taxonomy" id="1043627"/>
    <lineage>
        <taxon>Eukaryota</taxon>
        <taxon>Fungi</taxon>
        <taxon>Dikarya</taxon>
        <taxon>Ascomycota</taxon>
        <taxon>Pezizomycotina</taxon>
        <taxon>Sordariomycetes</taxon>
        <taxon>Hypocreomycetidae</taxon>
        <taxon>Hypocreales</taxon>
        <taxon>Ophiocordycipitaceae</taxon>
        <taxon>Hirsutella</taxon>
    </lineage>
</organism>
<feature type="compositionally biased region" description="Basic and acidic residues" evidence="16">
    <location>
        <begin position="1148"/>
        <end position="1168"/>
    </location>
</feature>
<proteinExistence type="predicted"/>
<dbReference type="InterPro" id="IPR039537">
    <property type="entry name" value="Retrotran_Ty1/copia-like"/>
</dbReference>
<feature type="compositionally biased region" description="Basic and acidic residues" evidence="16">
    <location>
        <begin position="1344"/>
        <end position="1364"/>
    </location>
</feature>
<keyword evidence="12" id="KW-0238">DNA-binding</keyword>
<dbReference type="GO" id="GO:0015074">
    <property type="term" value="P:DNA integration"/>
    <property type="evidence" value="ECO:0007669"/>
    <property type="project" value="UniProtKB-KW"/>
</dbReference>
<evidence type="ECO:0000256" key="13">
    <source>
        <dbReference type="ARBA" id="ARBA00023172"/>
    </source>
</evidence>
<evidence type="ECO:0000256" key="5">
    <source>
        <dbReference type="ARBA" id="ARBA00022759"/>
    </source>
</evidence>
<feature type="compositionally biased region" description="Basic and acidic residues" evidence="16">
    <location>
        <begin position="952"/>
        <end position="972"/>
    </location>
</feature>
<dbReference type="InterPro" id="IPR057670">
    <property type="entry name" value="SH3_retrovirus"/>
</dbReference>
<dbReference type="OrthoDB" id="4927330at2759"/>
<keyword evidence="7" id="KW-0460">Magnesium</keyword>
<feature type="compositionally biased region" description="Basic and acidic residues" evidence="16">
    <location>
        <begin position="1036"/>
        <end position="1056"/>
    </location>
</feature>
<feature type="compositionally biased region" description="Basic and acidic residues" evidence="16">
    <location>
        <begin position="1204"/>
        <end position="1224"/>
    </location>
</feature>
<keyword evidence="11" id="KW-0239">DNA-directed DNA polymerase</keyword>
<evidence type="ECO:0000256" key="12">
    <source>
        <dbReference type="ARBA" id="ARBA00023125"/>
    </source>
</evidence>
<feature type="compositionally biased region" description="Acidic residues" evidence="16">
    <location>
        <begin position="41"/>
        <end position="53"/>
    </location>
</feature>
<feature type="compositionally biased region" description="Basic and acidic residues" evidence="16">
    <location>
        <begin position="1652"/>
        <end position="1672"/>
    </location>
</feature>
<feature type="compositionally biased region" description="Basic and acidic residues" evidence="16">
    <location>
        <begin position="1288"/>
        <end position="1308"/>
    </location>
</feature>
<dbReference type="GO" id="GO:0005634">
    <property type="term" value="C:nucleus"/>
    <property type="evidence" value="ECO:0007669"/>
    <property type="project" value="UniProtKB-ARBA"/>
</dbReference>
<evidence type="ECO:0000259" key="17">
    <source>
        <dbReference type="PROSITE" id="PS50994"/>
    </source>
</evidence>
<dbReference type="Proteomes" id="UP000054481">
    <property type="component" value="Unassembled WGS sequence"/>
</dbReference>
<evidence type="ECO:0000256" key="11">
    <source>
        <dbReference type="ARBA" id="ARBA00022932"/>
    </source>
</evidence>
<evidence type="ECO:0000256" key="14">
    <source>
        <dbReference type="ARBA" id="ARBA00048173"/>
    </source>
</evidence>
<keyword evidence="5" id="KW-0255">Endonuclease</keyword>
<dbReference type="InterPro" id="IPR036397">
    <property type="entry name" value="RNaseH_sf"/>
</dbReference>
<gene>
    <name evidence="18" type="ORF">HIM_09678</name>
</gene>
<keyword evidence="4" id="KW-0479">Metal-binding</keyword>
<comment type="catalytic activity">
    <reaction evidence="14">
        <text>DNA(n) + a 2'-deoxyribonucleoside 5'-triphosphate = DNA(n+1) + diphosphate</text>
        <dbReference type="Rhea" id="RHEA:22508"/>
        <dbReference type="Rhea" id="RHEA-COMP:17339"/>
        <dbReference type="Rhea" id="RHEA-COMP:17340"/>
        <dbReference type="ChEBI" id="CHEBI:33019"/>
        <dbReference type="ChEBI" id="CHEBI:61560"/>
        <dbReference type="ChEBI" id="CHEBI:173112"/>
        <dbReference type="EC" id="2.7.7.49"/>
    </reaction>
</comment>
<evidence type="ECO:0000256" key="10">
    <source>
        <dbReference type="ARBA" id="ARBA00022918"/>
    </source>
</evidence>
<keyword evidence="9" id="KW-0229">DNA integration</keyword>
<feature type="compositionally biased region" description="Basic and acidic residues" evidence="16">
    <location>
        <begin position="256"/>
        <end position="269"/>
    </location>
</feature>
<dbReference type="GO" id="GO:0016787">
    <property type="term" value="F:hydrolase activity"/>
    <property type="evidence" value="ECO:0007669"/>
    <property type="project" value="UniProtKB-KW"/>
</dbReference>
<feature type="compositionally biased region" description="Basic and acidic residues" evidence="16">
    <location>
        <begin position="887"/>
        <end position="916"/>
    </location>
</feature>
<feature type="compositionally biased region" description="Basic and acidic residues" evidence="16">
    <location>
        <begin position="1456"/>
        <end position="1476"/>
    </location>
</feature>
<feature type="region of interest" description="Disordered" evidence="16">
    <location>
        <begin position="868"/>
        <end position="1688"/>
    </location>
</feature>
<evidence type="ECO:0000313" key="19">
    <source>
        <dbReference type="Proteomes" id="UP000054481"/>
    </source>
</evidence>
<feature type="compositionally biased region" description="Basic and acidic residues" evidence="16">
    <location>
        <begin position="924"/>
        <end position="944"/>
    </location>
</feature>
<keyword evidence="8" id="KW-0694">RNA-binding</keyword>
<feature type="compositionally biased region" description="Basic and acidic residues" evidence="16">
    <location>
        <begin position="1428"/>
        <end position="1448"/>
    </location>
</feature>
<dbReference type="PROSITE" id="PS50994">
    <property type="entry name" value="INTEGRASE"/>
    <property type="match status" value="1"/>
</dbReference>
<feature type="domain" description="Integrase catalytic" evidence="17">
    <location>
        <begin position="526"/>
        <end position="690"/>
    </location>
</feature>
<feature type="compositionally biased region" description="Basic and acidic residues" evidence="16">
    <location>
        <begin position="1316"/>
        <end position="1336"/>
    </location>
</feature>
<feature type="compositionally biased region" description="Basic and acidic residues" evidence="16">
    <location>
        <begin position="1176"/>
        <end position="1196"/>
    </location>
</feature>
<feature type="compositionally biased region" description="Basic and acidic residues" evidence="16">
    <location>
        <begin position="1624"/>
        <end position="1644"/>
    </location>
</feature>
<dbReference type="Gene3D" id="3.30.420.10">
    <property type="entry name" value="Ribonuclease H-like superfamily/Ribonuclease H"/>
    <property type="match status" value="1"/>
</dbReference>
<dbReference type="PANTHER" id="PTHR42648:SF11">
    <property type="entry name" value="TRANSPOSON TY4-P GAG-POL POLYPROTEIN"/>
    <property type="match status" value="1"/>
</dbReference>
<evidence type="ECO:0000256" key="4">
    <source>
        <dbReference type="ARBA" id="ARBA00022723"/>
    </source>
</evidence>
<dbReference type="InterPro" id="IPR001584">
    <property type="entry name" value="Integrase_cat-core"/>
</dbReference>
<evidence type="ECO:0000256" key="2">
    <source>
        <dbReference type="ARBA" id="ARBA00022695"/>
    </source>
</evidence>
<feature type="compositionally biased region" description="Basic and acidic residues" evidence="16">
    <location>
        <begin position="980"/>
        <end position="1000"/>
    </location>
</feature>
<dbReference type="GO" id="GO:0006310">
    <property type="term" value="P:DNA recombination"/>
    <property type="evidence" value="ECO:0007669"/>
    <property type="project" value="UniProtKB-KW"/>
</dbReference>
<keyword evidence="13" id="KW-0233">DNA recombination</keyword>
<keyword evidence="3" id="KW-0540">Nuclease</keyword>
<feature type="compositionally biased region" description="Basic and acidic residues" evidence="16">
    <location>
        <begin position="1540"/>
        <end position="1560"/>
    </location>
</feature>
<dbReference type="GO" id="GO:0046872">
    <property type="term" value="F:metal ion binding"/>
    <property type="evidence" value="ECO:0007669"/>
    <property type="project" value="UniProtKB-KW"/>
</dbReference>
<feature type="compositionally biased region" description="Basic and acidic residues" evidence="16">
    <location>
        <begin position="1568"/>
        <end position="1588"/>
    </location>
</feature>
<feature type="compositionally biased region" description="Basic and acidic residues" evidence="16">
    <location>
        <begin position="1372"/>
        <end position="1392"/>
    </location>
</feature>
<keyword evidence="19" id="KW-1185">Reference proteome</keyword>
<keyword evidence="10" id="KW-0695">RNA-directed DNA polymerase</keyword>
<keyword evidence="11" id="KW-0808">Transferase</keyword>
<dbReference type="SUPFAM" id="SSF53098">
    <property type="entry name" value="Ribonuclease H-like"/>
    <property type="match status" value="1"/>
</dbReference>
<feature type="compositionally biased region" description="Basic and acidic residues" evidence="16">
    <location>
        <begin position="1064"/>
        <end position="1084"/>
    </location>
</feature>
<feature type="compositionally biased region" description="Basic and acidic residues" evidence="16">
    <location>
        <begin position="1260"/>
        <end position="1280"/>
    </location>
</feature>
<keyword evidence="2" id="KW-0548">Nucleotidyltransferase</keyword>
<comment type="catalytic activity">
    <reaction evidence="15">
        <text>DNA(n) + a 2'-deoxyribonucleoside 5'-triphosphate = DNA(n+1) + diphosphate</text>
        <dbReference type="Rhea" id="RHEA:22508"/>
        <dbReference type="Rhea" id="RHEA-COMP:17339"/>
        <dbReference type="Rhea" id="RHEA-COMP:17340"/>
        <dbReference type="ChEBI" id="CHEBI:33019"/>
        <dbReference type="ChEBI" id="CHEBI:61560"/>
        <dbReference type="ChEBI" id="CHEBI:173112"/>
        <dbReference type="EC" id="2.7.7.7"/>
    </reaction>
</comment>
<dbReference type="GO" id="GO:0003887">
    <property type="term" value="F:DNA-directed DNA polymerase activity"/>
    <property type="evidence" value="ECO:0007669"/>
    <property type="project" value="UniProtKB-KW"/>
</dbReference>
<feature type="compositionally biased region" description="Basic and acidic residues" evidence="16">
    <location>
        <begin position="1232"/>
        <end position="1252"/>
    </location>
</feature>
<evidence type="ECO:0000256" key="6">
    <source>
        <dbReference type="ARBA" id="ARBA00022801"/>
    </source>
</evidence>
<feature type="compositionally biased region" description="Basic and acidic residues" evidence="16">
    <location>
        <begin position="1092"/>
        <end position="1112"/>
    </location>
</feature>
<evidence type="ECO:0000256" key="8">
    <source>
        <dbReference type="ARBA" id="ARBA00022884"/>
    </source>
</evidence>
<feature type="compositionally biased region" description="Polar residues" evidence="16">
    <location>
        <begin position="56"/>
        <end position="72"/>
    </location>
</feature>
<dbReference type="PANTHER" id="PTHR42648">
    <property type="entry name" value="TRANSPOSASE, PUTATIVE-RELATED"/>
    <property type="match status" value="1"/>
</dbReference>